<reference evidence="2 3" key="1">
    <citation type="submission" date="2019-02" db="EMBL/GenBank/DDBJ databases">
        <title>Deep-cultivation of Planctomycetes and their phenomic and genomic characterization uncovers novel biology.</title>
        <authorList>
            <person name="Wiegand S."/>
            <person name="Jogler M."/>
            <person name="Boedeker C."/>
            <person name="Pinto D."/>
            <person name="Vollmers J."/>
            <person name="Rivas-Marin E."/>
            <person name="Kohn T."/>
            <person name="Peeters S.H."/>
            <person name="Heuer A."/>
            <person name="Rast P."/>
            <person name="Oberbeckmann S."/>
            <person name="Bunk B."/>
            <person name="Jeske O."/>
            <person name="Meyerdierks A."/>
            <person name="Storesund J.E."/>
            <person name="Kallscheuer N."/>
            <person name="Luecker S."/>
            <person name="Lage O.M."/>
            <person name="Pohl T."/>
            <person name="Merkel B.J."/>
            <person name="Hornburger P."/>
            <person name="Mueller R.-W."/>
            <person name="Bruemmer F."/>
            <person name="Labrenz M."/>
            <person name="Spormann A.M."/>
            <person name="Op den Camp H."/>
            <person name="Overmann J."/>
            <person name="Amann R."/>
            <person name="Jetten M.S.M."/>
            <person name="Mascher T."/>
            <person name="Medema M.H."/>
            <person name="Devos D.P."/>
            <person name="Kaster A.-K."/>
            <person name="Ovreas L."/>
            <person name="Rohde M."/>
            <person name="Galperin M.Y."/>
            <person name="Jogler C."/>
        </authorList>
    </citation>
    <scope>NUCLEOTIDE SEQUENCE [LARGE SCALE GENOMIC DNA]</scope>
    <source>
        <strain evidence="2 3">HG66A1</strain>
    </source>
</reference>
<dbReference type="EMBL" id="CP036266">
    <property type="protein sequence ID" value="QDT23776.1"/>
    <property type="molecule type" value="Genomic_DNA"/>
</dbReference>
<accession>A0A517PWL5</accession>
<organism evidence="2 3">
    <name type="scientific">Gimesia chilikensis</name>
    <dbReference type="NCBI Taxonomy" id="2605989"/>
    <lineage>
        <taxon>Bacteria</taxon>
        <taxon>Pseudomonadati</taxon>
        <taxon>Planctomycetota</taxon>
        <taxon>Planctomycetia</taxon>
        <taxon>Planctomycetales</taxon>
        <taxon>Planctomycetaceae</taxon>
        <taxon>Gimesia</taxon>
    </lineage>
</organism>
<sequence length="74" mass="8379">MQRRKRILHLTLFISIGLASLAFLLYLFFQLGMTIFIFATPDIPAYAIFFGLCLIILIPMFLAIVLKGDDDPAD</sequence>
<keyword evidence="3" id="KW-1185">Reference proteome</keyword>
<evidence type="ECO:0000313" key="2">
    <source>
        <dbReference type="EMBL" id="QDT23776.1"/>
    </source>
</evidence>
<proteinExistence type="predicted"/>
<protein>
    <submittedName>
        <fullName evidence="2">Uncharacterized protein</fullName>
    </submittedName>
</protein>
<keyword evidence="1" id="KW-0812">Transmembrane</keyword>
<dbReference type="Proteomes" id="UP000320421">
    <property type="component" value="Chromosome"/>
</dbReference>
<gene>
    <name evidence="2" type="ORF">HG66A1_56000</name>
</gene>
<name>A0A517PWL5_9PLAN</name>
<keyword evidence="1" id="KW-1133">Transmembrane helix</keyword>
<dbReference type="RefSeq" id="WP_145191671.1">
    <property type="nucleotide sequence ID" value="NZ_CP036266.1"/>
</dbReference>
<dbReference type="OrthoDB" id="9954935at2"/>
<feature type="transmembrane region" description="Helical" evidence="1">
    <location>
        <begin position="12"/>
        <end position="39"/>
    </location>
</feature>
<dbReference type="AlphaFoldDB" id="A0A517PWL5"/>
<evidence type="ECO:0000313" key="3">
    <source>
        <dbReference type="Proteomes" id="UP000320421"/>
    </source>
</evidence>
<feature type="transmembrane region" description="Helical" evidence="1">
    <location>
        <begin position="45"/>
        <end position="66"/>
    </location>
</feature>
<keyword evidence="1" id="KW-0472">Membrane</keyword>
<evidence type="ECO:0000256" key="1">
    <source>
        <dbReference type="SAM" id="Phobius"/>
    </source>
</evidence>